<dbReference type="Proteomes" id="UP001151752">
    <property type="component" value="Chromosome 3"/>
</dbReference>
<keyword evidence="2" id="KW-1185">Reference proteome</keyword>
<gene>
    <name evidence="1" type="ORF">OIU74_013862</name>
</gene>
<dbReference type="AlphaFoldDB" id="A0A9Q0SZ32"/>
<reference evidence="1" key="1">
    <citation type="submission" date="2022-11" db="EMBL/GenBank/DDBJ databases">
        <authorList>
            <person name="Hyden B.L."/>
            <person name="Feng K."/>
            <person name="Yates T."/>
            <person name="Jawdy S."/>
            <person name="Smart L.B."/>
            <person name="Muchero W."/>
        </authorList>
    </citation>
    <scope>NUCLEOTIDE SEQUENCE</scope>
    <source>
        <tissue evidence="1">Shoot tip</tissue>
    </source>
</reference>
<dbReference type="EMBL" id="JAPFFM010000017">
    <property type="protein sequence ID" value="KAJ6694620.1"/>
    <property type="molecule type" value="Genomic_DNA"/>
</dbReference>
<name>A0A9Q0SZ32_9ROSI</name>
<protein>
    <submittedName>
        <fullName evidence="1">Uncharacterized protein</fullName>
    </submittedName>
</protein>
<comment type="caution">
    <text evidence="1">The sequence shown here is derived from an EMBL/GenBank/DDBJ whole genome shotgun (WGS) entry which is preliminary data.</text>
</comment>
<reference evidence="1" key="2">
    <citation type="journal article" date="2023" name="Int. J. Mol. Sci.">
        <title>De Novo Assembly and Annotation of 11 Diverse Shrub Willow (Salix) Genomes Reveals Novel Gene Organization in Sex-Linked Regions.</title>
        <authorList>
            <person name="Hyden B."/>
            <person name="Feng K."/>
            <person name="Yates T.B."/>
            <person name="Jawdy S."/>
            <person name="Cereghino C."/>
            <person name="Smart L.B."/>
            <person name="Muchero W."/>
        </authorList>
    </citation>
    <scope>NUCLEOTIDE SEQUENCE</scope>
    <source>
        <tissue evidence="1">Shoot tip</tissue>
    </source>
</reference>
<accession>A0A9Q0SZ32</accession>
<evidence type="ECO:0000313" key="1">
    <source>
        <dbReference type="EMBL" id="KAJ6694620.1"/>
    </source>
</evidence>
<proteinExistence type="predicted"/>
<evidence type="ECO:0000313" key="2">
    <source>
        <dbReference type="Proteomes" id="UP001151752"/>
    </source>
</evidence>
<sequence length="83" mass="9283">MCSKFSVSTTPCNYGANDARFLHSENLCCKHKSSMGLKPTSARAVVPFLGYRSKEFIPHTDLRVHEIVERQSQANNLAKQDAL</sequence>
<organism evidence="1 2">
    <name type="scientific">Salix koriyanagi</name>
    <dbReference type="NCBI Taxonomy" id="2511006"/>
    <lineage>
        <taxon>Eukaryota</taxon>
        <taxon>Viridiplantae</taxon>
        <taxon>Streptophyta</taxon>
        <taxon>Embryophyta</taxon>
        <taxon>Tracheophyta</taxon>
        <taxon>Spermatophyta</taxon>
        <taxon>Magnoliopsida</taxon>
        <taxon>eudicotyledons</taxon>
        <taxon>Gunneridae</taxon>
        <taxon>Pentapetalae</taxon>
        <taxon>rosids</taxon>
        <taxon>fabids</taxon>
        <taxon>Malpighiales</taxon>
        <taxon>Salicaceae</taxon>
        <taxon>Saliceae</taxon>
        <taxon>Salix</taxon>
    </lineage>
</organism>